<dbReference type="Gene3D" id="1.10.1790.10">
    <property type="entry name" value="PRD domain"/>
    <property type="match status" value="1"/>
</dbReference>
<dbReference type="Proteomes" id="UP001597282">
    <property type="component" value="Unassembled WGS sequence"/>
</dbReference>
<evidence type="ECO:0000313" key="3">
    <source>
        <dbReference type="Proteomes" id="UP001597282"/>
    </source>
</evidence>
<dbReference type="EMBL" id="JBHTNU010000001">
    <property type="protein sequence ID" value="MFD1425528.1"/>
    <property type="molecule type" value="Genomic_DNA"/>
</dbReference>
<protein>
    <recommendedName>
        <fullName evidence="1">PRD domain-containing protein</fullName>
    </recommendedName>
</protein>
<dbReference type="InterPro" id="IPR011608">
    <property type="entry name" value="PRD"/>
</dbReference>
<accession>A0ABW4C6J0</accession>
<name>A0ABW4C6J0_9BACL</name>
<dbReference type="InterPro" id="IPR036634">
    <property type="entry name" value="PRD_sf"/>
</dbReference>
<gene>
    <name evidence="2" type="ORF">ACFQ4Y_01095</name>
</gene>
<dbReference type="PROSITE" id="PS51372">
    <property type="entry name" value="PRD_2"/>
    <property type="match status" value="1"/>
</dbReference>
<sequence>MMDDLIREISKQQPMSAQEKNELKTLLSNVQAQTETMPFLLSKERWLAVGVHLLAWIRRMEKGESLPPLEQELWDQISEEMKELSRQILLSYGKNKGRKIDNTEIMLLAIHLATAAAEPS</sequence>
<comment type="caution">
    <text evidence="2">The sequence shown here is derived from an EMBL/GenBank/DDBJ whole genome shotgun (WGS) entry which is preliminary data.</text>
</comment>
<organism evidence="2 3">
    <name type="scientific">Kroppenstedtia sanguinis</name>
    <dbReference type="NCBI Taxonomy" id="1380684"/>
    <lineage>
        <taxon>Bacteria</taxon>
        <taxon>Bacillati</taxon>
        <taxon>Bacillota</taxon>
        <taxon>Bacilli</taxon>
        <taxon>Bacillales</taxon>
        <taxon>Thermoactinomycetaceae</taxon>
        <taxon>Kroppenstedtia</taxon>
    </lineage>
</organism>
<keyword evidence="3" id="KW-1185">Reference proteome</keyword>
<evidence type="ECO:0000313" key="2">
    <source>
        <dbReference type="EMBL" id="MFD1425528.1"/>
    </source>
</evidence>
<feature type="domain" description="PRD" evidence="1">
    <location>
        <begin position="14"/>
        <end position="120"/>
    </location>
</feature>
<reference evidence="3" key="1">
    <citation type="journal article" date="2019" name="Int. J. Syst. Evol. Microbiol.">
        <title>The Global Catalogue of Microorganisms (GCM) 10K type strain sequencing project: providing services to taxonomists for standard genome sequencing and annotation.</title>
        <authorList>
            <consortium name="The Broad Institute Genomics Platform"/>
            <consortium name="The Broad Institute Genome Sequencing Center for Infectious Disease"/>
            <person name="Wu L."/>
            <person name="Ma J."/>
        </authorList>
    </citation>
    <scope>NUCLEOTIDE SEQUENCE [LARGE SCALE GENOMIC DNA]</scope>
    <source>
        <strain evidence="3">S1</strain>
    </source>
</reference>
<evidence type="ECO:0000259" key="1">
    <source>
        <dbReference type="PROSITE" id="PS51372"/>
    </source>
</evidence>
<proteinExistence type="predicted"/>
<dbReference type="SUPFAM" id="SSF63520">
    <property type="entry name" value="PTS-regulatory domain, PRD"/>
    <property type="match status" value="1"/>
</dbReference>